<sequence>MGAGEGYKRNERLELASLLKARERERGDRRRRRVTGRGKTEFDDPTELCMYGFIFCCAGGSMEACPVFFVIGWRNCFTSGDVLPDHASLQGWRMATGPEKAGVREQASCVGAATRI</sequence>
<evidence type="ECO:0000313" key="2">
    <source>
        <dbReference type="Proteomes" id="UP000287651"/>
    </source>
</evidence>
<organism evidence="1 2">
    <name type="scientific">Ensete ventricosum</name>
    <name type="common">Abyssinian banana</name>
    <name type="synonym">Musa ensete</name>
    <dbReference type="NCBI Taxonomy" id="4639"/>
    <lineage>
        <taxon>Eukaryota</taxon>
        <taxon>Viridiplantae</taxon>
        <taxon>Streptophyta</taxon>
        <taxon>Embryophyta</taxon>
        <taxon>Tracheophyta</taxon>
        <taxon>Spermatophyta</taxon>
        <taxon>Magnoliopsida</taxon>
        <taxon>Liliopsida</taxon>
        <taxon>Zingiberales</taxon>
        <taxon>Musaceae</taxon>
        <taxon>Ensete</taxon>
    </lineage>
</organism>
<name>A0A426ZK58_ENSVE</name>
<accession>A0A426ZK58</accession>
<comment type="caution">
    <text evidence="1">The sequence shown here is derived from an EMBL/GenBank/DDBJ whole genome shotgun (WGS) entry which is preliminary data.</text>
</comment>
<dbReference type="Proteomes" id="UP000287651">
    <property type="component" value="Unassembled WGS sequence"/>
</dbReference>
<gene>
    <name evidence="1" type="ORF">B296_00012589</name>
</gene>
<dbReference type="EMBL" id="AMZH03006251">
    <property type="protein sequence ID" value="RRT64294.1"/>
    <property type="molecule type" value="Genomic_DNA"/>
</dbReference>
<dbReference type="AlphaFoldDB" id="A0A426ZK58"/>
<protein>
    <submittedName>
        <fullName evidence="1">Uncharacterized protein</fullName>
    </submittedName>
</protein>
<proteinExistence type="predicted"/>
<evidence type="ECO:0000313" key="1">
    <source>
        <dbReference type="EMBL" id="RRT64294.1"/>
    </source>
</evidence>
<reference evidence="1 2" key="1">
    <citation type="journal article" date="2014" name="Agronomy (Basel)">
        <title>A Draft Genome Sequence for Ensete ventricosum, the Drought-Tolerant Tree Against Hunger.</title>
        <authorList>
            <person name="Harrison J."/>
            <person name="Moore K.A."/>
            <person name="Paszkiewicz K."/>
            <person name="Jones T."/>
            <person name="Grant M."/>
            <person name="Ambacheew D."/>
            <person name="Muzemil S."/>
            <person name="Studholme D.J."/>
        </authorList>
    </citation>
    <scope>NUCLEOTIDE SEQUENCE [LARGE SCALE GENOMIC DNA]</scope>
</reference>